<feature type="domain" description="Voltage-dependent calcium channel alpha-1 subunit IQ" evidence="22">
    <location>
        <begin position="1526"/>
        <end position="1560"/>
    </location>
</feature>
<keyword evidence="10 19" id="KW-0851">Voltage-gated channel</keyword>
<dbReference type="SUPFAM" id="SSF81324">
    <property type="entry name" value="Voltage-gated potassium channels"/>
    <property type="match status" value="4"/>
</dbReference>
<dbReference type="OMA" id="HTTCYDE"/>
<name>A0A914B851_PATMI</name>
<evidence type="ECO:0000256" key="19">
    <source>
        <dbReference type="RuleBase" id="RU003808"/>
    </source>
</evidence>
<evidence type="ECO:0000256" key="10">
    <source>
        <dbReference type="ARBA" id="ARBA00022882"/>
    </source>
</evidence>
<feature type="region of interest" description="Disordered" evidence="20">
    <location>
        <begin position="642"/>
        <end position="676"/>
    </location>
</feature>
<feature type="transmembrane region" description="Helical" evidence="21">
    <location>
        <begin position="604"/>
        <end position="631"/>
    </location>
</feature>
<dbReference type="GO" id="GO:0007268">
    <property type="term" value="P:chemical synaptic transmission"/>
    <property type="evidence" value="ECO:0007669"/>
    <property type="project" value="TreeGrafter"/>
</dbReference>
<dbReference type="Pfam" id="PF08763">
    <property type="entry name" value="Ca_chan_IQ"/>
    <property type="match status" value="1"/>
</dbReference>
<feature type="transmembrane region" description="Helical" evidence="21">
    <location>
        <begin position="105"/>
        <end position="124"/>
    </location>
</feature>
<reference evidence="23" key="1">
    <citation type="submission" date="2022-11" db="UniProtKB">
        <authorList>
            <consortium name="EnsemblMetazoa"/>
        </authorList>
    </citation>
    <scope>IDENTIFICATION</scope>
</reference>
<dbReference type="FunFam" id="1.20.120.350:FF:000001">
    <property type="entry name" value="Voltage-dependent L-type calcium channel subunit alpha"/>
    <property type="match status" value="1"/>
</dbReference>
<dbReference type="FunFam" id="1.20.120.350:FF:000015">
    <property type="entry name" value="Voltage-dependent N-type calcium channel subunit alpha"/>
    <property type="match status" value="1"/>
</dbReference>
<feature type="transmembrane region" description="Helical" evidence="21">
    <location>
        <begin position="517"/>
        <end position="546"/>
    </location>
</feature>
<feature type="transmembrane region" description="Helical" evidence="21">
    <location>
        <begin position="850"/>
        <end position="871"/>
    </location>
</feature>
<feature type="transmembrane region" description="Helical" evidence="21">
    <location>
        <begin position="72"/>
        <end position="93"/>
    </location>
</feature>
<feature type="binding site" evidence="17">
    <location>
        <position position="585"/>
    </location>
    <ligand>
        <name>Ca(2+)</name>
        <dbReference type="ChEBI" id="CHEBI:29108"/>
    </ligand>
</feature>
<dbReference type="GO" id="GO:0008331">
    <property type="term" value="F:high voltage-gated calcium channel activity"/>
    <property type="evidence" value="ECO:0007669"/>
    <property type="project" value="TreeGrafter"/>
</dbReference>
<feature type="transmembrane region" description="Helical" evidence="21">
    <location>
        <begin position="404"/>
        <end position="425"/>
    </location>
</feature>
<evidence type="ECO:0000256" key="6">
    <source>
        <dbReference type="ARBA" id="ARBA00022692"/>
    </source>
</evidence>
<dbReference type="FunFam" id="1.20.120.350:FF:000011">
    <property type="entry name" value="Voltage-dependent N-type calcium channel subunit alpha"/>
    <property type="match status" value="1"/>
</dbReference>
<evidence type="ECO:0000256" key="12">
    <source>
        <dbReference type="ARBA" id="ARBA00023065"/>
    </source>
</evidence>
<dbReference type="Gene3D" id="6.10.250.2500">
    <property type="match status" value="1"/>
</dbReference>
<feature type="transmembrane region" description="Helical" evidence="21">
    <location>
        <begin position="1144"/>
        <end position="1161"/>
    </location>
</feature>
<feature type="compositionally biased region" description="Basic and acidic residues" evidence="20">
    <location>
        <begin position="652"/>
        <end position="664"/>
    </location>
</feature>
<feature type="transmembrane region" description="Helical" evidence="21">
    <location>
        <begin position="431"/>
        <end position="452"/>
    </location>
</feature>
<evidence type="ECO:0000256" key="8">
    <source>
        <dbReference type="ARBA" id="ARBA00022737"/>
    </source>
</evidence>
<keyword evidence="4 19" id="KW-0109">Calcium transport</keyword>
<evidence type="ECO:0000256" key="7">
    <source>
        <dbReference type="ARBA" id="ARBA00022723"/>
    </source>
</evidence>
<dbReference type="FunFam" id="1.10.287.70:FF:000007">
    <property type="entry name" value="Voltage-dependent L-type calcium channel subunit alpha"/>
    <property type="match status" value="1"/>
</dbReference>
<evidence type="ECO:0000256" key="1">
    <source>
        <dbReference type="ARBA" id="ARBA00004141"/>
    </source>
</evidence>
<dbReference type="FunFam" id="1.10.287.70:FF:000059">
    <property type="entry name" value="Voltage-dependent N-type calcium channel subunit alpha"/>
    <property type="match status" value="1"/>
</dbReference>
<dbReference type="RefSeq" id="XP_038071612.1">
    <property type="nucleotide sequence ID" value="XM_038215684.1"/>
</dbReference>
<feature type="transmembrane region" description="Helical" evidence="21">
    <location>
        <begin position="1064"/>
        <end position="1090"/>
    </location>
</feature>
<dbReference type="InterPro" id="IPR050599">
    <property type="entry name" value="VDCC_alpha-1_subunit"/>
</dbReference>
<evidence type="ECO:0000256" key="11">
    <source>
        <dbReference type="ARBA" id="ARBA00022989"/>
    </source>
</evidence>
<dbReference type="Proteomes" id="UP000887568">
    <property type="component" value="Unplaced"/>
</dbReference>
<dbReference type="Gene3D" id="1.10.287.70">
    <property type="match status" value="4"/>
</dbReference>
<dbReference type="FunFam" id="1.10.287.70:FF:000068">
    <property type="entry name" value="Voltage-dependent N-type calcium channel subunit alpha"/>
    <property type="match status" value="1"/>
</dbReference>
<dbReference type="GeneID" id="119740397"/>
<keyword evidence="12" id="KW-0406">Ion transport</keyword>
<feature type="transmembrane region" description="Helical" evidence="21">
    <location>
        <begin position="260"/>
        <end position="280"/>
    </location>
</feature>
<feature type="transmembrane region" description="Helical" evidence="21">
    <location>
        <begin position="955"/>
        <end position="974"/>
    </location>
</feature>
<organism evidence="23 24">
    <name type="scientific">Patiria miniata</name>
    <name type="common">Bat star</name>
    <name type="synonym">Asterina miniata</name>
    <dbReference type="NCBI Taxonomy" id="46514"/>
    <lineage>
        <taxon>Eukaryota</taxon>
        <taxon>Metazoa</taxon>
        <taxon>Echinodermata</taxon>
        <taxon>Eleutherozoa</taxon>
        <taxon>Asterozoa</taxon>
        <taxon>Asteroidea</taxon>
        <taxon>Valvatacea</taxon>
        <taxon>Valvatida</taxon>
        <taxon>Asterinidae</taxon>
        <taxon>Patiria</taxon>
    </lineage>
</organism>
<proteinExistence type="inferred from homology"/>
<keyword evidence="6 21" id="KW-0812">Transmembrane</keyword>
<feature type="binding site" evidence="17">
    <location>
        <position position="1036"/>
    </location>
    <ligand>
        <name>Ca(2+)</name>
        <dbReference type="ChEBI" id="CHEBI:29108"/>
    </ligand>
</feature>
<evidence type="ECO:0000256" key="3">
    <source>
        <dbReference type="ARBA" id="ARBA00022553"/>
    </source>
</evidence>
<evidence type="ECO:0000256" key="16">
    <source>
        <dbReference type="ARBA" id="ARBA00069462"/>
    </source>
</evidence>
<feature type="binding site" evidence="17">
    <location>
        <position position="273"/>
    </location>
    <ligand>
        <name>Ca(2+)</name>
        <dbReference type="ChEBI" id="CHEBI:29108"/>
    </ligand>
</feature>
<keyword evidence="3" id="KW-0597">Phosphoprotein</keyword>
<dbReference type="GO" id="GO:0098703">
    <property type="term" value="P:calcium ion import across plasma membrane"/>
    <property type="evidence" value="ECO:0007669"/>
    <property type="project" value="TreeGrafter"/>
</dbReference>
<evidence type="ECO:0000256" key="5">
    <source>
        <dbReference type="ARBA" id="ARBA00022673"/>
    </source>
</evidence>
<feature type="transmembrane region" description="Helical" evidence="21">
    <location>
        <begin position="1257"/>
        <end position="1286"/>
    </location>
</feature>
<evidence type="ECO:0000256" key="21">
    <source>
        <dbReference type="SAM" id="Phobius"/>
    </source>
</evidence>
<dbReference type="OrthoDB" id="431720at2759"/>
<dbReference type="FunFam" id="1.20.120.350:FF:000013">
    <property type="entry name" value="Voltage-dependent N-type calcium channel subunit alpha"/>
    <property type="match status" value="1"/>
</dbReference>
<protein>
    <recommendedName>
        <fullName evidence="16">Voltage-dependent calcium channel type A subunit alpha-1</fullName>
    </recommendedName>
</protein>
<feature type="transmembrane region" description="Helical" evidence="21">
    <location>
        <begin position="34"/>
        <end position="51"/>
    </location>
</feature>
<evidence type="ECO:0000256" key="2">
    <source>
        <dbReference type="ARBA" id="ARBA00022448"/>
    </source>
</evidence>
<keyword evidence="7 17" id="KW-0479">Metal-binding</keyword>
<feature type="transmembrane region" description="Helical" evidence="21">
    <location>
        <begin position="1211"/>
        <end position="1236"/>
    </location>
</feature>
<keyword evidence="5 19" id="KW-0107">Calcium channel</keyword>
<keyword evidence="14 18" id="KW-0325">Glycoprotein</keyword>
<keyword evidence="8" id="KW-0677">Repeat</keyword>
<feature type="transmembrane region" description="Helical" evidence="21">
    <location>
        <begin position="1173"/>
        <end position="1191"/>
    </location>
</feature>
<evidence type="ECO:0000256" key="20">
    <source>
        <dbReference type="SAM" id="MobiDB-lite"/>
    </source>
</evidence>
<dbReference type="PANTHER" id="PTHR45628:SF7">
    <property type="entry name" value="VOLTAGE-DEPENDENT CALCIUM CHANNEL TYPE A SUBUNIT ALPHA-1"/>
    <property type="match status" value="1"/>
</dbReference>
<dbReference type="InterPro" id="IPR005821">
    <property type="entry name" value="Ion_trans_dom"/>
</dbReference>
<dbReference type="InterPro" id="IPR031649">
    <property type="entry name" value="GPHH_dom"/>
</dbReference>
<keyword evidence="13 21" id="KW-0472">Membrane</keyword>
<keyword evidence="9 17" id="KW-0106">Calcium</keyword>
<evidence type="ECO:0000259" key="22">
    <source>
        <dbReference type="SMART" id="SM01062"/>
    </source>
</evidence>
<sequence>MFLSVMGSNRSLFIFSEQNFIRRYAKWLTDWPPFEYLILATIIANCVVLALEVHLPKEDKTPMYMELEKTEIYFLAIFGLEAAIKITALGLVLHKNSYLRSGWNFMDFVVVVTGFITFIGDLIEEGSGDGSSGAPDLRTLRAIRVLRPLKLVSGIPSLQVVLKALLKAMAPLLQIGLLILFVIVIFAIIGMEFFQGKFHKTCFETDEFGNNTGVISMANGDPQVCADTSNTAGYHCPNNTICSEYWEGPNFGITNFDNMLFAMLTVFQCITLEGWTNIMYYCNNSEGPYFVWLYFIPLIVIGAFFMLNLVLGVLSGEFAKERERVENRREFLKRRRQQQQEEELDGYLEWICKAEEVMLNDNTTSKEEKPIIEVKIKKQKRCLWLRHREKKLRFFVRHMVKTQAFYWLVIVLVFLNTVCVAIEHYGQPEWLTQFLTHADYIFLGIFIIEMAIKMYGLSLSGYFRSAFNKFDCLVILASLFEIIYTRFQSGSFGFSVLRALRLLRIFKVTRYWSSMRYLILSLVQSIRSIVSLVFLLFLFIVIFALLGMQLFGGSFNYDPTSPKPSNNFDIFPIALMTVFQILSGEDWNVVMWYGIQSQGGVSMGMIYSLYFVILTLFGNYTLLNIFLAIAVDNVANAQEMTKLDQEDEEEAQALRDAEQRELQTHRNSLQPGQEAIEGSAAINMNDAKGINGDYKVENGDPEIIVTVVDPPGSRWRRWFTYLHVHGIPWPCPAVGPVNCPGVDAVCNSTCWSACPCSRPPCCGRRENKDEEAQDTQGDDEFGPKEMVPYSSLFIFSTTNPMRRFCHYIVNLRYFDFLIMVAIALSSITLAMEDPIHSESTYNTVLEYFDYIFTTIFAIEMILKITNMGLLFHKGSYCRDVWNILDAVVVICAVIAISVELSQRSGDNSSASQNLNTIKALRVFRVLRPLKTIKRVPKLKAVFDCVVNSVKNVTNIAIVYALFMFIFAVIGVQLYKGRFFHCTDPSKHTELECKGNFFVYSGDLIAEIQPRQWELYSFHYDNVFSALLTLFVVSTGDGWPDVLQHSIDATEEGRGPEPYNNLSMALYYVVYFIIFPFFYLNIFVALIIITFQEQGEQDVQNGDIDKNQKQCMEFCIQAKPTDGFVPVDKNSIKYKVWKLVVSRPFEYFIMLLIALNTIALMMKKYKSSQEYVDTLNYLNIAFTVLFSIEAILKLIGLGPKNYFRVSWNVFDFITVVGSIADAIISEVGADTFINLSVLRLFRAARLIKLLRQGSSIRILLWTFVQSFKSLPWVCLLTFMLFFIYAIIGMQVFGNIDTTEVTSEINRHNNFSNFLMSLILLFRCATGDSWQGIMFACVQGSKCHPESLPPDAPEDKINGCGSAFSYAYFVSFIFLCSFLMLNLFVAVIMDNFDYLTRDASILGAHHLDEYVRVWGELEPSGTGRLQYRDMYEMLRNMEPPVGFGRNCPYRISYKRLIRMNMPVAKDKTVHFTTTLMALIRTALDIKIGKVADRDRHDRELREAVKNFWPMLNTEKLDLLVPPDSEVIGEKLTVGKIYSALLIYETWREYKAKLQRDGHARTLRYQKRMEYLRKFRGSGEVLTLQVPTADGKHLRQRVHEETCV</sequence>
<evidence type="ECO:0000256" key="13">
    <source>
        <dbReference type="ARBA" id="ARBA00023136"/>
    </source>
</evidence>
<evidence type="ECO:0000256" key="9">
    <source>
        <dbReference type="ARBA" id="ARBA00022837"/>
    </source>
</evidence>
<keyword evidence="11 21" id="KW-1133">Transmembrane helix</keyword>
<evidence type="ECO:0000256" key="4">
    <source>
        <dbReference type="ARBA" id="ARBA00022568"/>
    </source>
</evidence>
<dbReference type="PRINTS" id="PR00167">
    <property type="entry name" value="CACHANNEL"/>
</dbReference>
<feature type="transmembrane region" description="Helical" evidence="21">
    <location>
        <begin position="811"/>
        <end position="830"/>
    </location>
</feature>
<evidence type="ECO:0000256" key="15">
    <source>
        <dbReference type="ARBA" id="ARBA00023303"/>
    </source>
</evidence>
<evidence type="ECO:0000313" key="24">
    <source>
        <dbReference type="Proteomes" id="UP000887568"/>
    </source>
</evidence>
<dbReference type="PANTHER" id="PTHR45628">
    <property type="entry name" value="VOLTAGE-DEPENDENT CALCIUM CHANNEL TYPE A SUBUNIT ALPHA-1"/>
    <property type="match status" value="1"/>
</dbReference>
<comment type="subcellular location">
    <subcellularLocation>
        <location evidence="1 19">Membrane</location>
        <topology evidence="1 19">Multi-pass membrane protein</topology>
    </subcellularLocation>
</comment>
<dbReference type="InterPro" id="IPR027359">
    <property type="entry name" value="Volt_channel_dom_sf"/>
</dbReference>
<evidence type="ECO:0000313" key="23">
    <source>
        <dbReference type="EnsemblMetazoa" id="XP_038071612.1"/>
    </source>
</evidence>
<accession>A0A914B851</accession>
<evidence type="ECO:0000256" key="14">
    <source>
        <dbReference type="ARBA" id="ARBA00023180"/>
    </source>
</evidence>
<feature type="transmembrane region" description="Helical" evidence="21">
    <location>
        <begin position="1364"/>
        <end position="1386"/>
    </location>
</feature>
<comment type="similarity">
    <text evidence="19">Belongs to the calcium channel alpha-1 subunit (TC 1.A.1.11) family.</text>
</comment>
<dbReference type="Pfam" id="PF16905">
    <property type="entry name" value="GPHH"/>
    <property type="match status" value="1"/>
</dbReference>
<dbReference type="Gene3D" id="6.10.250.2180">
    <property type="match status" value="1"/>
</dbReference>
<dbReference type="EnsemblMetazoa" id="XM_038215684.1">
    <property type="protein sequence ID" value="XP_038071612.1"/>
    <property type="gene ID" value="LOC119740397"/>
</dbReference>
<dbReference type="InterPro" id="IPR014873">
    <property type="entry name" value="VDCC_a1su_IQ"/>
</dbReference>
<dbReference type="InterPro" id="IPR002077">
    <property type="entry name" value="VDCCAlpha1"/>
</dbReference>
<feature type="glycosylation site" description="N-linked (GlcNAc...) asparagine" evidence="18">
    <location>
        <position position="238"/>
    </location>
</feature>
<dbReference type="Pfam" id="PF00520">
    <property type="entry name" value="Ion_trans"/>
    <property type="match status" value="4"/>
</dbReference>
<feature type="transmembrane region" description="Helical" evidence="21">
    <location>
        <begin position="292"/>
        <end position="314"/>
    </location>
</feature>
<dbReference type="GO" id="GO:0046872">
    <property type="term" value="F:metal ion binding"/>
    <property type="evidence" value="ECO:0007669"/>
    <property type="project" value="UniProtKB-KW"/>
</dbReference>
<evidence type="ECO:0000256" key="17">
    <source>
        <dbReference type="PIRSR" id="PIRSR602077-1"/>
    </source>
</evidence>
<keyword evidence="2" id="KW-0813">Transport</keyword>
<keyword evidence="24" id="KW-1185">Reference proteome</keyword>
<dbReference type="GO" id="GO:0098793">
    <property type="term" value="C:presynapse"/>
    <property type="evidence" value="ECO:0007669"/>
    <property type="project" value="UniProtKB-ARBA"/>
</dbReference>
<dbReference type="FunFam" id="1.10.238.10:FF:000063">
    <property type="entry name" value="Voltage-dependent N-type calcium channel subunit alpha"/>
    <property type="match status" value="1"/>
</dbReference>
<dbReference type="GO" id="GO:0005891">
    <property type="term" value="C:voltage-gated calcium channel complex"/>
    <property type="evidence" value="ECO:0007669"/>
    <property type="project" value="InterPro"/>
</dbReference>
<keyword evidence="15" id="KW-0407">Ion channel</keyword>
<dbReference type="SMART" id="SM01062">
    <property type="entry name" value="Ca_chan_IQ"/>
    <property type="match status" value="1"/>
</dbReference>
<evidence type="ECO:0000256" key="18">
    <source>
        <dbReference type="PIRSR" id="PIRSR602077-3"/>
    </source>
</evidence>
<feature type="transmembrane region" description="Helical" evidence="21">
    <location>
        <begin position="172"/>
        <end position="194"/>
    </location>
</feature>
<dbReference type="Gene3D" id="1.20.120.350">
    <property type="entry name" value="Voltage-gated potassium channels. Chain C"/>
    <property type="match status" value="4"/>
</dbReference>